<comment type="caution">
    <text evidence="6">The sequence shown here is derived from an EMBL/GenBank/DDBJ whole genome shotgun (WGS) entry which is preliminary data.</text>
</comment>
<evidence type="ECO:0000256" key="3">
    <source>
        <dbReference type="ARBA" id="ARBA00023163"/>
    </source>
</evidence>
<dbReference type="PANTHER" id="PTHR31719">
    <property type="entry name" value="NAC TRANSCRIPTION FACTOR 56"/>
    <property type="match status" value="1"/>
</dbReference>
<evidence type="ECO:0000313" key="6">
    <source>
        <dbReference type="EMBL" id="PIN01537.1"/>
    </source>
</evidence>
<evidence type="ECO:0000256" key="4">
    <source>
        <dbReference type="ARBA" id="ARBA00023242"/>
    </source>
</evidence>
<dbReference type="PANTHER" id="PTHR31719:SF123">
    <property type="entry name" value="NAC DOMAIN-CONTAINING PROTEIN"/>
    <property type="match status" value="1"/>
</dbReference>
<keyword evidence="4" id="KW-0539">Nucleus</keyword>
<dbReference type="InterPro" id="IPR003441">
    <property type="entry name" value="NAC-dom"/>
</dbReference>
<dbReference type="EMBL" id="NKXS01006369">
    <property type="protein sequence ID" value="PIN01537.1"/>
    <property type="molecule type" value="Genomic_DNA"/>
</dbReference>
<name>A0A2G9G8B6_9LAMI</name>
<dbReference type="PROSITE" id="PS51005">
    <property type="entry name" value="NAC"/>
    <property type="match status" value="1"/>
</dbReference>
<evidence type="ECO:0000256" key="2">
    <source>
        <dbReference type="ARBA" id="ARBA00023125"/>
    </source>
</evidence>
<dbReference type="AlphaFoldDB" id="A0A2G9G8B6"/>
<dbReference type="Gene3D" id="2.170.150.80">
    <property type="entry name" value="NAC domain"/>
    <property type="match status" value="1"/>
</dbReference>
<keyword evidence="7" id="KW-1185">Reference proteome</keyword>
<proteinExistence type="predicted"/>
<accession>A0A2G9G8B6</accession>
<dbReference type="GO" id="GO:0003677">
    <property type="term" value="F:DNA binding"/>
    <property type="evidence" value="ECO:0007669"/>
    <property type="project" value="UniProtKB-KW"/>
</dbReference>
<organism evidence="6 7">
    <name type="scientific">Handroanthus impetiginosus</name>
    <dbReference type="NCBI Taxonomy" id="429701"/>
    <lineage>
        <taxon>Eukaryota</taxon>
        <taxon>Viridiplantae</taxon>
        <taxon>Streptophyta</taxon>
        <taxon>Embryophyta</taxon>
        <taxon>Tracheophyta</taxon>
        <taxon>Spermatophyta</taxon>
        <taxon>Magnoliopsida</taxon>
        <taxon>eudicotyledons</taxon>
        <taxon>Gunneridae</taxon>
        <taxon>Pentapetalae</taxon>
        <taxon>asterids</taxon>
        <taxon>lamiids</taxon>
        <taxon>Lamiales</taxon>
        <taxon>Bignoniaceae</taxon>
        <taxon>Crescentiina</taxon>
        <taxon>Tabebuia alliance</taxon>
        <taxon>Handroanthus</taxon>
    </lineage>
</organism>
<reference evidence="7" key="1">
    <citation type="journal article" date="2018" name="Gigascience">
        <title>Genome assembly of the Pink Ipe (Handroanthus impetiginosus, Bignoniaceae), a highly valued, ecologically keystone Neotropical timber forest tree.</title>
        <authorList>
            <person name="Silva-Junior O.B."/>
            <person name="Grattapaglia D."/>
            <person name="Novaes E."/>
            <person name="Collevatti R.G."/>
        </authorList>
    </citation>
    <scope>NUCLEOTIDE SEQUENCE [LARGE SCALE GENOMIC DNA]</scope>
    <source>
        <strain evidence="7">cv. UFG-1</strain>
    </source>
</reference>
<keyword evidence="3" id="KW-0804">Transcription</keyword>
<keyword evidence="1" id="KW-0805">Transcription regulation</keyword>
<keyword evidence="2" id="KW-0238">DNA-binding</keyword>
<evidence type="ECO:0000256" key="1">
    <source>
        <dbReference type="ARBA" id="ARBA00023015"/>
    </source>
</evidence>
<sequence length="186" mass="22055">MASVERIQTELPLDSEEKNQTELPLGWRFVPTDQELIISYLTNKVFFRALPAKAIKEIDAMELYSVHPKVLVESISNEPEHYFFVRDHEYFYGEINKMKRVGDGIGYWRCIGKEDPVHDAEGNLRAFKIHSTYFSIIPKRMRTHWRLEVYRLVDIEPSTEDEEELHVGEWVVARITRGKDPRKQWF</sequence>
<dbReference type="STRING" id="429701.A0A2G9G8B6"/>
<evidence type="ECO:0000259" key="5">
    <source>
        <dbReference type="PROSITE" id="PS51005"/>
    </source>
</evidence>
<gene>
    <name evidence="6" type="ORF">CDL12_25951</name>
</gene>
<protein>
    <recommendedName>
        <fullName evidence="5">NAC domain-containing protein</fullName>
    </recommendedName>
</protein>
<evidence type="ECO:0000313" key="7">
    <source>
        <dbReference type="Proteomes" id="UP000231279"/>
    </source>
</evidence>
<dbReference type="GO" id="GO:0048731">
    <property type="term" value="P:system development"/>
    <property type="evidence" value="ECO:0007669"/>
    <property type="project" value="TreeGrafter"/>
</dbReference>
<feature type="domain" description="NAC" evidence="5">
    <location>
        <begin position="23"/>
        <end position="178"/>
    </location>
</feature>
<dbReference type="InterPro" id="IPR036093">
    <property type="entry name" value="NAC_dom_sf"/>
</dbReference>
<dbReference type="Pfam" id="PF02365">
    <property type="entry name" value="NAM"/>
    <property type="match status" value="1"/>
</dbReference>
<dbReference type="GO" id="GO:0006355">
    <property type="term" value="P:regulation of DNA-templated transcription"/>
    <property type="evidence" value="ECO:0007669"/>
    <property type="project" value="InterPro"/>
</dbReference>
<dbReference type="OrthoDB" id="863385at2759"/>
<dbReference type="SUPFAM" id="SSF101941">
    <property type="entry name" value="NAC domain"/>
    <property type="match status" value="1"/>
</dbReference>
<dbReference type="Proteomes" id="UP000231279">
    <property type="component" value="Unassembled WGS sequence"/>
</dbReference>